<reference evidence="1" key="1">
    <citation type="journal article" date="2021" name="Sci. Adv.">
        <title>The American lobster genome reveals insights on longevity, neural, and immune adaptations.</title>
        <authorList>
            <person name="Polinski J.M."/>
            <person name="Zimin A.V."/>
            <person name="Clark K.F."/>
            <person name="Kohn A.B."/>
            <person name="Sadowski N."/>
            <person name="Timp W."/>
            <person name="Ptitsyn A."/>
            <person name="Khanna P."/>
            <person name="Romanova D.Y."/>
            <person name="Williams P."/>
            <person name="Greenwood S.J."/>
            <person name="Moroz L.L."/>
            <person name="Walt D.R."/>
            <person name="Bodnar A.G."/>
        </authorList>
    </citation>
    <scope>NUCLEOTIDE SEQUENCE</scope>
    <source>
        <strain evidence="1">GMGI-L3</strain>
    </source>
</reference>
<comment type="caution">
    <text evidence="1">The sequence shown here is derived from an EMBL/GenBank/DDBJ whole genome shotgun (WGS) entry which is preliminary data.</text>
</comment>
<protein>
    <submittedName>
        <fullName evidence="1">Uncharacterized protein</fullName>
    </submittedName>
</protein>
<name>A0A8J5MVW3_HOMAM</name>
<evidence type="ECO:0000313" key="2">
    <source>
        <dbReference type="Proteomes" id="UP000747542"/>
    </source>
</evidence>
<dbReference type="EMBL" id="JAHLQT010022611">
    <property type="protein sequence ID" value="KAG7166400.1"/>
    <property type="molecule type" value="Genomic_DNA"/>
</dbReference>
<gene>
    <name evidence="1" type="ORF">Hamer_G031135</name>
</gene>
<accession>A0A8J5MVW3</accession>
<evidence type="ECO:0000313" key="1">
    <source>
        <dbReference type="EMBL" id="KAG7166400.1"/>
    </source>
</evidence>
<keyword evidence="2" id="KW-1185">Reference proteome</keyword>
<proteinExistence type="predicted"/>
<dbReference type="Proteomes" id="UP000747542">
    <property type="component" value="Unassembled WGS sequence"/>
</dbReference>
<sequence>MLSDVFSLICGSTGSPETILFKRFKKQWRSISLNDFIPAPESMFEDPMLQILRKELLEYLPVALQDNQDGWMQKESMLSKSICSNINSHYQHGKKTISHNWLCL</sequence>
<organism evidence="1 2">
    <name type="scientific">Homarus americanus</name>
    <name type="common">American lobster</name>
    <dbReference type="NCBI Taxonomy" id="6706"/>
    <lineage>
        <taxon>Eukaryota</taxon>
        <taxon>Metazoa</taxon>
        <taxon>Ecdysozoa</taxon>
        <taxon>Arthropoda</taxon>
        <taxon>Crustacea</taxon>
        <taxon>Multicrustacea</taxon>
        <taxon>Malacostraca</taxon>
        <taxon>Eumalacostraca</taxon>
        <taxon>Eucarida</taxon>
        <taxon>Decapoda</taxon>
        <taxon>Pleocyemata</taxon>
        <taxon>Astacidea</taxon>
        <taxon>Nephropoidea</taxon>
        <taxon>Nephropidae</taxon>
        <taxon>Homarus</taxon>
    </lineage>
</organism>
<dbReference type="AlphaFoldDB" id="A0A8J5MVW3"/>